<accession>A0A1F8F325</accession>
<feature type="binding site" evidence="5">
    <location>
        <position position="78"/>
    </location>
    <ligand>
        <name>substrate</name>
    </ligand>
</feature>
<dbReference type="InterPro" id="IPR029033">
    <property type="entry name" value="His_PPase_superfam"/>
</dbReference>
<proteinExistence type="inferred from homology"/>
<dbReference type="PROSITE" id="PS00175">
    <property type="entry name" value="PG_MUTASE"/>
    <property type="match status" value="1"/>
</dbReference>
<evidence type="ECO:0000313" key="6">
    <source>
        <dbReference type="EMBL" id="OGN07541.1"/>
    </source>
</evidence>
<comment type="similarity">
    <text evidence="1">Belongs to the phosphoglycerate mutase family. BPG-dependent PGAM subfamily.</text>
</comment>
<keyword evidence="3" id="KW-0324">Glycolysis</keyword>
<dbReference type="CDD" id="cd07067">
    <property type="entry name" value="HP_PGM_like"/>
    <property type="match status" value="1"/>
</dbReference>
<dbReference type="Proteomes" id="UP000176834">
    <property type="component" value="Unassembled WGS sequence"/>
</dbReference>
<dbReference type="InterPro" id="IPR005952">
    <property type="entry name" value="Phosphogly_mut1"/>
</dbReference>
<sequence length="149" mass="17293">MLPIDLILVRHGQSEGNKANKASRDGDNRFFTPEFSDKHSRTFRLTDKGIEQAKTAGNWLRSNVEMPLDRFYVSDYIRAKETAAHLNLPEVSWRVEFHLRERDMALMDNCPDDKKKELFKLEERQFDMDPFLSFIPPAAVSQSLTCAKD</sequence>
<feature type="binding site" evidence="5">
    <location>
        <begin position="10"/>
        <end position="17"/>
    </location>
    <ligand>
        <name>substrate</name>
    </ligand>
</feature>
<dbReference type="InterPro" id="IPR001345">
    <property type="entry name" value="PG/BPGM_mutase_AS"/>
</dbReference>
<dbReference type="SUPFAM" id="SSF53254">
    <property type="entry name" value="Phosphoglycerate mutase-like"/>
    <property type="match status" value="1"/>
</dbReference>
<keyword evidence="4" id="KW-0413">Isomerase</keyword>
<dbReference type="Gene3D" id="3.40.50.1240">
    <property type="entry name" value="Phosphoglycerate mutase-like"/>
    <property type="match status" value="1"/>
</dbReference>
<gene>
    <name evidence="6" type="ORF">A3B86_04810</name>
</gene>
<dbReference type="EMBL" id="MGJN01000005">
    <property type="protein sequence ID" value="OGN07541.1"/>
    <property type="molecule type" value="Genomic_DNA"/>
</dbReference>
<dbReference type="AlphaFoldDB" id="A0A1F8F325"/>
<reference evidence="6 7" key="1">
    <citation type="journal article" date="2016" name="Nat. Commun.">
        <title>Thousands of microbial genomes shed light on interconnected biogeochemical processes in an aquifer system.</title>
        <authorList>
            <person name="Anantharaman K."/>
            <person name="Brown C.T."/>
            <person name="Hug L.A."/>
            <person name="Sharon I."/>
            <person name="Castelle C.J."/>
            <person name="Probst A.J."/>
            <person name="Thomas B.C."/>
            <person name="Singh A."/>
            <person name="Wilkins M.J."/>
            <person name="Karaoz U."/>
            <person name="Brodie E.L."/>
            <person name="Williams K.H."/>
            <person name="Hubbard S.S."/>
            <person name="Banfield J.F."/>
        </authorList>
    </citation>
    <scope>NUCLEOTIDE SEQUENCE [LARGE SCALE GENOMIC DNA]</scope>
</reference>
<evidence type="ECO:0000256" key="1">
    <source>
        <dbReference type="ARBA" id="ARBA00006717"/>
    </source>
</evidence>
<dbReference type="Pfam" id="PF00300">
    <property type="entry name" value="His_Phos_1"/>
    <property type="match status" value="1"/>
</dbReference>
<dbReference type="PANTHER" id="PTHR11931">
    <property type="entry name" value="PHOSPHOGLYCERATE MUTASE"/>
    <property type="match status" value="1"/>
</dbReference>
<dbReference type="GO" id="GO:0006096">
    <property type="term" value="P:glycolytic process"/>
    <property type="evidence" value="ECO:0007669"/>
    <property type="project" value="UniProtKB-KW"/>
</dbReference>
<evidence type="ECO:0000256" key="2">
    <source>
        <dbReference type="ARBA" id="ARBA00012028"/>
    </source>
</evidence>
<dbReference type="EC" id="5.4.2.11" evidence="2"/>
<evidence type="ECO:0000256" key="3">
    <source>
        <dbReference type="ARBA" id="ARBA00023152"/>
    </source>
</evidence>
<comment type="caution">
    <text evidence="6">The sequence shown here is derived from an EMBL/GenBank/DDBJ whole genome shotgun (WGS) entry which is preliminary data.</text>
</comment>
<dbReference type="GO" id="GO:0004619">
    <property type="term" value="F:phosphoglycerate mutase activity"/>
    <property type="evidence" value="ECO:0007669"/>
    <property type="project" value="UniProtKB-EC"/>
</dbReference>
<dbReference type="SMART" id="SM00855">
    <property type="entry name" value="PGAM"/>
    <property type="match status" value="1"/>
</dbReference>
<evidence type="ECO:0000313" key="7">
    <source>
        <dbReference type="Proteomes" id="UP000176834"/>
    </source>
</evidence>
<protein>
    <recommendedName>
        <fullName evidence="2">phosphoglycerate mutase (2,3-diphosphoglycerate-dependent)</fullName>
        <ecNumber evidence="2">5.4.2.11</ecNumber>
    </recommendedName>
</protein>
<dbReference type="InterPro" id="IPR013078">
    <property type="entry name" value="His_Pase_superF_clade-1"/>
</dbReference>
<evidence type="ECO:0000256" key="5">
    <source>
        <dbReference type="PIRSR" id="PIRSR613078-2"/>
    </source>
</evidence>
<organism evidence="6 7">
    <name type="scientific">Candidatus Yanofskybacteria bacterium RIFCSPHIGHO2_02_FULL_38_22b</name>
    <dbReference type="NCBI Taxonomy" id="1802673"/>
    <lineage>
        <taxon>Bacteria</taxon>
        <taxon>Candidatus Yanofskyibacteriota</taxon>
    </lineage>
</organism>
<evidence type="ECO:0000256" key="4">
    <source>
        <dbReference type="ARBA" id="ARBA00023235"/>
    </source>
</evidence>
<name>A0A1F8F325_9BACT</name>